<dbReference type="AlphaFoldDB" id="A0AAW3ZHC0"/>
<reference evidence="2 3" key="1">
    <citation type="submission" date="2020-09" db="EMBL/GenBank/DDBJ databases">
        <title>Pseudoxanthomonas sp. CAU 1598 isolated from sand of Yaerae Beach.</title>
        <authorList>
            <person name="Kim W."/>
        </authorList>
    </citation>
    <scope>NUCLEOTIDE SEQUENCE [LARGE SCALE GENOMIC DNA]</scope>
    <source>
        <strain evidence="2 3">CAU 1598</strain>
    </source>
</reference>
<protein>
    <recommendedName>
        <fullName evidence="4">PilJ/NarX-like methyl-accepting chemotaxis transducer</fullName>
    </recommendedName>
</protein>
<name>A0AAW3ZHC0_9GAMM</name>
<keyword evidence="1" id="KW-0812">Transmembrane</keyword>
<evidence type="ECO:0000313" key="3">
    <source>
        <dbReference type="Proteomes" id="UP000613768"/>
    </source>
</evidence>
<gene>
    <name evidence="2" type="ORF">IFO71_01225</name>
</gene>
<accession>A0AAW3ZHC0</accession>
<feature type="transmembrane region" description="Helical" evidence="1">
    <location>
        <begin position="272"/>
        <end position="291"/>
    </location>
</feature>
<proteinExistence type="predicted"/>
<dbReference type="EMBL" id="JACYTR010000002">
    <property type="protein sequence ID" value="MBD8524350.1"/>
    <property type="molecule type" value="Genomic_DNA"/>
</dbReference>
<sequence length="298" mass="32641">MKNSKRIKRAKPASQMRSTNGLVDPAIAQGSRKLMTMYLAIAIALVSACQLALDLLEQEQPLEDIRISLANYIVTRQIQLAQLSDRIGDREFLPAIALNQQRTADQSWKQAVVHYSARLSTFLQVVDPPIDSVVATSVMSTLQKAARAADDKQCAEGIADAMKAIAASQQGVAEVRSTVDRLMKLQQRASSLDGSDPAVIVDVAREIYSETNGLGFLFGGTNGLTSPRQGLRDLVSKREDTIQFLGNSVEACRDHYDIIVDYENTKVKLAKFATVLLILILSTVIAARDFFSSRVDRG</sequence>
<evidence type="ECO:0000313" key="2">
    <source>
        <dbReference type="EMBL" id="MBD8524350.1"/>
    </source>
</evidence>
<dbReference type="RefSeq" id="WP_192027703.1">
    <property type="nucleotide sequence ID" value="NZ_JACYTR010000002.1"/>
</dbReference>
<keyword evidence="1" id="KW-0472">Membrane</keyword>
<dbReference type="Proteomes" id="UP000613768">
    <property type="component" value="Unassembled WGS sequence"/>
</dbReference>
<keyword evidence="3" id="KW-1185">Reference proteome</keyword>
<keyword evidence="1" id="KW-1133">Transmembrane helix</keyword>
<evidence type="ECO:0000256" key="1">
    <source>
        <dbReference type="SAM" id="Phobius"/>
    </source>
</evidence>
<organism evidence="2 3">
    <name type="scientific">Pseudomarimonas arenosa</name>
    <dbReference type="NCBI Taxonomy" id="2774145"/>
    <lineage>
        <taxon>Bacteria</taxon>
        <taxon>Pseudomonadati</taxon>
        <taxon>Pseudomonadota</taxon>
        <taxon>Gammaproteobacteria</taxon>
        <taxon>Lysobacterales</taxon>
        <taxon>Lysobacteraceae</taxon>
        <taxon>Pseudomarimonas</taxon>
    </lineage>
</organism>
<evidence type="ECO:0008006" key="4">
    <source>
        <dbReference type="Google" id="ProtNLM"/>
    </source>
</evidence>
<comment type="caution">
    <text evidence="2">The sequence shown here is derived from an EMBL/GenBank/DDBJ whole genome shotgun (WGS) entry which is preliminary data.</text>
</comment>